<dbReference type="PANTHER" id="PTHR42794">
    <property type="entry name" value="HEMIN IMPORT ATP-BINDING PROTEIN HMUV"/>
    <property type="match status" value="1"/>
</dbReference>
<keyword evidence="3" id="KW-1003">Cell membrane</keyword>
<dbReference type="PROSITE" id="PS50893">
    <property type="entry name" value="ABC_TRANSPORTER_2"/>
    <property type="match status" value="1"/>
</dbReference>
<dbReference type="GO" id="GO:0016887">
    <property type="term" value="F:ATP hydrolysis activity"/>
    <property type="evidence" value="ECO:0007669"/>
    <property type="project" value="InterPro"/>
</dbReference>
<dbReference type="Proteomes" id="UP000503096">
    <property type="component" value="Chromosome"/>
</dbReference>
<sequence>MTLRAQALDFGYPGRVIGRGLDLTLEDGEVLCVLGPNGTGKTTLFRTLLGLLPAIGGRLTIGDRDLATLSRPQIARELAYVPQASSSYFDFSLAEMVEMGRTAHLGTFARPSARDREIARSALDRMGIAQLADHPVSGVSGGERQLALIARALATEARAIVMDEPTANLDFGNQARVLSEIARLRDSGIAVLLCTHDPDHAFLLADRALLLQGGAALAIGAARATLTEANLSRLYGVDVRVAEVGSPGAARSVAVPYSPSQVKPSAERQ</sequence>
<dbReference type="KEGG" id="upl:DSM104440_00375"/>
<keyword evidence="4" id="KW-0547">Nucleotide-binding</keyword>
<feature type="domain" description="ABC transporter" evidence="8">
    <location>
        <begin position="3"/>
        <end position="238"/>
    </location>
</feature>
<keyword evidence="3" id="KW-0472">Membrane</keyword>
<dbReference type="InParanoid" id="A0A6M4H228"/>
<organism evidence="9 10">
    <name type="scientific">Usitatibacter palustris</name>
    <dbReference type="NCBI Taxonomy" id="2732487"/>
    <lineage>
        <taxon>Bacteria</taxon>
        <taxon>Pseudomonadati</taxon>
        <taxon>Pseudomonadota</taxon>
        <taxon>Betaproteobacteria</taxon>
        <taxon>Nitrosomonadales</taxon>
        <taxon>Usitatibacteraceae</taxon>
        <taxon>Usitatibacter</taxon>
    </lineage>
</organism>
<accession>A0A6M4H228</accession>
<protein>
    <submittedName>
        <fullName evidence="9">Putative ABC transporter ATP-binding protein</fullName>
    </submittedName>
</protein>
<dbReference type="GO" id="GO:0005524">
    <property type="term" value="F:ATP binding"/>
    <property type="evidence" value="ECO:0007669"/>
    <property type="project" value="UniProtKB-KW"/>
</dbReference>
<gene>
    <name evidence="9" type="ORF">DSM104440_00375</name>
</gene>
<evidence type="ECO:0000259" key="8">
    <source>
        <dbReference type="PROSITE" id="PS50893"/>
    </source>
</evidence>
<evidence type="ECO:0000256" key="5">
    <source>
        <dbReference type="ARBA" id="ARBA00022840"/>
    </source>
</evidence>
<reference evidence="9 10" key="1">
    <citation type="submission" date="2020-04" db="EMBL/GenBank/DDBJ databases">
        <title>Usitatibacter rugosus gen. nov., sp. nov. and Usitatibacter palustris sp. nov., novel members of Usitatibacteraceae fam. nov. within the order Nitrosomonadales isolated from soil.</title>
        <authorList>
            <person name="Huber K.J."/>
            <person name="Neumann-Schaal M."/>
            <person name="Geppert A."/>
            <person name="Luckner M."/>
            <person name="Wanner G."/>
            <person name="Overmann J."/>
        </authorList>
    </citation>
    <scope>NUCLEOTIDE SEQUENCE [LARGE SCALE GENOMIC DNA]</scope>
    <source>
        <strain evidence="9 10">Swamp67</strain>
    </source>
</reference>
<dbReference type="AlphaFoldDB" id="A0A6M4H228"/>
<evidence type="ECO:0000313" key="10">
    <source>
        <dbReference type="Proteomes" id="UP000503096"/>
    </source>
</evidence>
<dbReference type="RefSeq" id="WP_171160310.1">
    <property type="nucleotide sequence ID" value="NZ_CP053073.1"/>
</dbReference>
<evidence type="ECO:0000256" key="6">
    <source>
        <dbReference type="ARBA" id="ARBA00022967"/>
    </source>
</evidence>
<keyword evidence="6" id="KW-1278">Translocase</keyword>
<evidence type="ECO:0000256" key="4">
    <source>
        <dbReference type="ARBA" id="ARBA00022741"/>
    </source>
</evidence>
<dbReference type="PROSITE" id="PS00211">
    <property type="entry name" value="ABC_TRANSPORTER_1"/>
    <property type="match status" value="1"/>
</dbReference>
<dbReference type="FunCoup" id="A0A6M4H228">
    <property type="interactions" value="410"/>
</dbReference>
<dbReference type="Gene3D" id="3.40.50.300">
    <property type="entry name" value="P-loop containing nucleotide triphosphate hydrolases"/>
    <property type="match status" value="1"/>
</dbReference>
<dbReference type="InterPro" id="IPR003439">
    <property type="entry name" value="ABC_transporter-like_ATP-bd"/>
</dbReference>
<dbReference type="CDD" id="cd03214">
    <property type="entry name" value="ABC_Iron-Siderophores_B12_Hemin"/>
    <property type="match status" value="1"/>
</dbReference>
<dbReference type="InterPro" id="IPR003593">
    <property type="entry name" value="AAA+_ATPase"/>
</dbReference>
<keyword evidence="10" id="KW-1185">Reference proteome</keyword>
<evidence type="ECO:0000256" key="1">
    <source>
        <dbReference type="ARBA" id="ARBA00005417"/>
    </source>
</evidence>
<dbReference type="PANTHER" id="PTHR42794:SF1">
    <property type="entry name" value="HEMIN IMPORT ATP-BINDING PROTEIN HMUV"/>
    <property type="match status" value="1"/>
</dbReference>
<evidence type="ECO:0000256" key="7">
    <source>
        <dbReference type="ARBA" id="ARBA00037066"/>
    </source>
</evidence>
<dbReference type="EMBL" id="CP053073">
    <property type="protein sequence ID" value="QJR13591.1"/>
    <property type="molecule type" value="Genomic_DNA"/>
</dbReference>
<dbReference type="SMART" id="SM00382">
    <property type="entry name" value="AAA"/>
    <property type="match status" value="1"/>
</dbReference>
<dbReference type="InterPro" id="IPR017871">
    <property type="entry name" value="ABC_transporter-like_CS"/>
</dbReference>
<name>A0A6M4H228_9PROT</name>
<dbReference type="SUPFAM" id="SSF52540">
    <property type="entry name" value="P-loop containing nucleoside triphosphate hydrolases"/>
    <property type="match status" value="1"/>
</dbReference>
<dbReference type="InterPro" id="IPR027417">
    <property type="entry name" value="P-loop_NTPase"/>
</dbReference>
<comment type="similarity">
    <text evidence="1">Belongs to the ABC transporter superfamily.</text>
</comment>
<evidence type="ECO:0000313" key="9">
    <source>
        <dbReference type="EMBL" id="QJR13591.1"/>
    </source>
</evidence>
<keyword evidence="2" id="KW-0813">Transport</keyword>
<evidence type="ECO:0000256" key="2">
    <source>
        <dbReference type="ARBA" id="ARBA00022448"/>
    </source>
</evidence>
<keyword evidence="5 9" id="KW-0067">ATP-binding</keyword>
<dbReference type="Pfam" id="PF00005">
    <property type="entry name" value="ABC_tran"/>
    <property type="match status" value="1"/>
</dbReference>
<comment type="function">
    <text evidence="7">Part of the ABC transporter complex HmuTUV involved in hemin import. Responsible for energy coupling to the transport system.</text>
</comment>
<evidence type="ECO:0000256" key="3">
    <source>
        <dbReference type="ARBA" id="ARBA00022475"/>
    </source>
</evidence>
<dbReference type="FunFam" id="3.40.50.300:FF:000134">
    <property type="entry name" value="Iron-enterobactin ABC transporter ATP-binding protein"/>
    <property type="match status" value="1"/>
</dbReference>
<proteinExistence type="inferred from homology"/>